<dbReference type="Proteomes" id="UP000294412">
    <property type="component" value="Chromosome"/>
</dbReference>
<dbReference type="Gene3D" id="3.40.50.300">
    <property type="entry name" value="P-loop containing nucleotide triphosphate hydrolases"/>
    <property type="match status" value="1"/>
</dbReference>
<comment type="pathway">
    <text evidence="3 14 15">Sulfur metabolism; hydrogen sulfide biosynthesis; sulfite from sulfate: step 2/3.</text>
</comment>
<dbReference type="HAMAP" id="MF_00065">
    <property type="entry name" value="Adenylyl_sulf_kinase"/>
    <property type="match status" value="1"/>
</dbReference>
<dbReference type="UniPathway" id="UPA00140">
    <property type="reaction ID" value="UER00205"/>
</dbReference>
<comment type="function">
    <text evidence="2 14 15">Catalyzes the synthesis of activated sulfate.</text>
</comment>
<keyword evidence="7 14" id="KW-0808">Transferase</keyword>
<organism evidence="17 18">
    <name type="scientific">Candidatus Erwinia haradaeae</name>
    <dbReference type="NCBI Taxonomy" id="1922217"/>
    <lineage>
        <taxon>Bacteria</taxon>
        <taxon>Pseudomonadati</taxon>
        <taxon>Pseudomonadota</taxon>
        <taxon>Gammaproteobacteria</taxon>
        <taxon>Enterobacterales</taxon>
        <taxon>Erwiniaceae</taxon>
        <taxon>Erwinia</taxon>
    </lineage>
</organism>
<dbReference type="InterPro" id="IPR002891">
    <property type="entry name" value="APS"/>
</dbReference>
<dbReference type="FunFam" id="3.40.50.300:FF:000212">
    <property type="entry name" value="Adenylyl-sulfate kinase"/>
    <property type="match status" value="1"/>
</dbReference>
<evidence type="ECO:0000256" key="12">
    <source>
        <dbReference type="ARBA" id="ARBA00031393"/>
    </source>
</evidence>
<evidence type="ECO:0000313" key="17">
    <source>
        <dbReference type="EMBL" id="VFP80238.1"/>
    </source>
</evidence>
<evidence type="ECO:0000256" key="5">
    <source>
        <dbReference type="ARBA" id="ARBA00012121"/>
    </source>
</evidence>
<evidence type="ECO:0000256" key="13">
    <source>
        <dbReference type="ARBA" id="ARBA00031464"/>
    </source>
</evidence>
<evidence type="ECO:0000256" key="7">
    <source>
        <dbReference type="ARBA" id="ARBA00022679"/>
    </source>
</evidence>
<comment type="similarity">
    <text evidence="4 14 15">Belongs to the APS kinase family.</text>
</comment>
<dbReference type="PANTHER" id="PTHR11055">
    <property type="entry name" value="BIFUNCTIONAL 3'-PHOSPHOADENOSINE 5'-PHOSPHOSULFATE SYNTHASE"/>
    <property type="match status" value="1"/>
</dbReference>
<evidence type="ECO:0000256" key="4">
    <source>
        <dbReference type="ARBA" id="ARBA00007008"/>
    </source>
</evidence>
<evidence type="ECO:0000256" key="9">
    <source>
        <dbReference type="ARBA" id="ARBA00022777"/>
    </source>
</evidence>
<dbReference type="InterPro" id="IPR059117">
    <property type="entry name" value="APS_kinase_dom"/>
</dbReference>
<evidence type="ECO:0000256" key="6">
    <source>
        <dbReference type="ARBA" id="ARBA00018163"/>
    </source>
</evidence>
<evidence type="ECO:0000256" key="1">
    <source>
        <dbReference type="ARBA" id="ARBA00001823"/>
    </source>
</evidence>
<dbReference type="AlphaFoldDB" id="A0A451D3L0"/>
<gene>
    <name evidence="14 17" type="primary">cysC</name>
    <name evidence="17" type="ORF">ERCICUMA2628_614</name>
</gene>
<dbReference type="NCBIfam" id="TIGR00455">
    <property type="entry name" value="apsK"/>
    <property type="match status" value="1"/>
</dbReference>
<evidence type="ECO:0000256" key="15">
    <source>
        <dbReference type="RuleBase" id="RU004347"/>
    </source>
</evidence>
<dbReference type="RefSeq" id="WP_157993763.1">
    <property type="nucleotide sequence ID" value="NZ_LR217703.1"/>
</dbReference>
<proteinExistence type="inferred from homology"/>
<evidence type="ECO:0000256" key="3">
    <source>
        <dbReference type="ARBA" id="ARBA00004806"/>
    </source>
</evidence>
<dbReference type="GO" id="GO:0000103">
    <property type="term" value="P:sulfate assimilation"/>
    <property type="evidence" value="ECO:0007669"/>
    <property type="project" value="UniProtKB-UniRule"/>
</dbReference>
<dbReference type="PANTHER" id="PTHR11055:SF63">
    <property type="entry name" value="ADENYLYL-SULFATE KINASE 1, CHLOROPLASTIC"/>
    <property type="match status" value="1"/>
</dbReference>
<evidence type="ECO:0000256" key="2">
    <source>
        <dbReference type="ARBA" id="ARBA00002632"/>
    </source>
</evidence>
<evidence type="ECO:0000256" key="8">
    <source>
        <dbReference type="ARBA" id="ARBA00022741"/>
    </source>
</evidence>
<protein>
    <recommendedName>
        <fullName evidence="6 14">Adenylyl-sulfate kinase</fullName>
        <ecNumber evidence="5 14">2.7.1.25</ecNumber>
    </recommendedName>
    <alternativeName>
        <fullName evidence="12 14">APS kinase</fullName>
    </alternativeName>
    <alternativeName>
        <fullName evidence="13 14">ATP adenosine-5'-phosphosulfate 3'-phosphotransferase</fullName>
    </alternativeName>
    <alternativeName>
        <fullName evidence="11 14">Adenosine-5'-phosphosulfate kinase</fullName>
    </alternativeName>
</protein>
<evidence type="ECO:0000256" key="11">
    <source>
        <dbReference type="ARBA" id="ARBA00029724"/>
    </source>
</evidence>
<keyword evidence="10 14" id="KW-0067">ATP-binding</keyword>
<reference evidence="17 18" key="1">
    <citation type="submission" date="2019-02" db="EMBL/GenBank/DDBJ databases">
        <authorList>
            <person name="Manzano-Marin A."/>
            <person name="Manzano-Marin A."/>
        </authorList>
    </citation>
    <scope>NUCLEOTIDE SEQUENCE [LARGE SCALE GENOMIC DNA]</scope>
    <source>
        <strain evidence="17 18">ErCicuneomaculata</strain>
    </source>
</reference>
<comment type="catalytic activity">
    <reaction evidence="1 14 15">
        <text>adenosine 5'-phosphosulfate + ATP = 3'-phosphoadenylyl sulfate + ADP + H(+)</text>
        <dbReference type="Rhea" id="RHEA:24152"/>
        <dbReference type="ChEBI" id="CHEBI:15378"/>
        <dbReference type="ChEBI" id="CHEBI:30616"/>
        <dbReference type="ChEBI" id="CHEBI:58243"/>
        <dbReference type="ChEBI" id="CHEBI:58339"/>
        <dbReference type="ChEBI" id="CHEBI:456216"/>
        <dbReference type="EC" id="2.7.1.25"/>
    </reaction>
</comment>
<dbReference type="NCBIfam" id="NF003013">
    <property type="entry name" value="PRK03846.1"/>
    <property type="match status" value="1"/>
</dbReference>
<dbReference type="EC" id="2.7.1.25" evidence="5 14"/>
<evidence type="ECO:0000259" key="16">
    <source>
        <dbReference type="Pfam" id="PF01583"/>
    </source>
</evidence>
<accession>A0A451D3L0</accession>
<keyword evidence="14" id="KW-0597">Phosphoprotein</keyword>
<dbReference type="Pfam" id="PF01583">
    <property type="entry name" value="APS_kinase"/>
    <property type="match status" value="1"/>
</dbReference>
<sequence length="207" mass="23711">MMQNNQNLVWHSHLITRELREKLHGHKGVALWFTGLSGSGKSTIADAVEKELYQMGISSYLLDGDNIRNGLCKDLNFTHNDRKENIRRIGEVVKLMVDAGLIVLIALISPYRIERQKIRKILPRDCFLEIFVDTPLSTCESRDPKGLYKQARNGKINNFTGIHSEYQPPLQPDLRLNGSYEISHLTEQVLKLLHLRKLLVSKNINSI</sequence>
<dbReference type="OrthoDB" id="9804504at2"/>
<dbReference type="InterPro" id="IPR027417">
    <property type="entry name" value="P-loop_NTPase"/>
</dbReference>
<evidence type="ECO:0000256" key="14">
    <source>
        <dbReference type="HAMAP-Rule" id="MF_00065"/>
    </source>
</evidence>
<dbReference type="EMBL" id="LR217703">
    <property type="protein sequence ID" value="VFP80238.1"/>
    <property type="molecule type" value="Genomic_DNA"/>
</dbReference>
<feature type="binding site" evidence="14">
    <location>
        <begin position="35"/>
        <end position="42"/>
    </location>
    <ligand>
        <name>ATP</name>
        <dbReference type="ChEBI" id="CHEBI:30616"/>
    </ligand>
</feature>
<dbReference type="GO" id="GO:0005524">
    <property type="term" value="F:ATP binding"/>
    <property type="evidence" value="ECO:0007669"/>
    <property type="project" value="UniProtKB-UniRule"/>
</dbReference>
<feature type="active site" description="Phosphoserine intermediate" evidence="14">
    <location>
        <position position="109"/>
    </location>
</feature>
<keyword evidence="8 14" id="KW-0547">Nucleotide-binding</keyword>
<dbReference type="SUPFAM" id="SSF52540">
    <property type="entry name" value="P-loop containing nucleoside triphosphate hydrolases"/>
    <property type="match status" value="1"/>
</dbReference>
<keyword evidence="9 14" id="KW-0418">Kinase</keyword>
<evidence type="ECO:0000313" key="18">
    <source>
        <dbReference type="Proteomes" id="UP000294412"/>
    </source>
</evidence>
<evidence type="ECO:0000256" key="10">
    <source>
        <dbReference type="ARBA" id="ARBA00022840"/>
    </source>
</evidence>
<dbReference type="CDD" id="cd02027">
    <property type="entry name" value="APSK"/>
    <property type="match status" value="1"/>
</dbReference>
<dbReference type="GO" id="GO:0070814">
    <property type="term" value="P:hydrogen sulfide biosynthetic process"/>
    <property type="evidence" value="ECO:0007669"/>
    <property type="project" value="UniProtKB-UniRule"/>
</dbReference>
<dbReference type="GO" id="GO:0004020">
    <property type="term" value="F:adenylylsulfate kinase activity"/>
    <property type="evidence" value="ECO:0007669"/>
    <property type="project" value="UniProtKB-UniRule"/>
</dbReference>
<name>A0A451D3L0_9GAMM</name>
<feature type="domain" description="APS kinase" evidence="16">
    <location>
        <begin position="27"/>
        <end position="176"/>
    </location>
</feature>